<evidence type="ECO:0000313" key="7">
    <source>
        <dbReference type="Proteomes" id="UP000324336"/>
    </source>
</evidence>
<evidence type="ECO:0000313" key="3">
    <source>
        <dbReference type="EMBL" id="TXJ24364.1"/>
    </source>
</evidence>
<evidence type="ECO:0000313" key="9">
    <source>
        <dbReference type="Proteomes" id="UP000325116"/>
    </source>
</evidence>
<dbReference type="Proteomes" id="UP000325116">
    <property type="component" value="Unassembled WGS sequence"/>
</dbReference>
<feature type="transmembrane region" description="Helical" evidence="1">
    <location>
        <begin position="112"/>
        <end position="133"/>
    </location>
</feature>
<feature type="transmembrane region" description="Helical" evidence="1">
    <location>
        <begin position="213"/>
        <end position="231"/>
    </location>
</feature>
<gene>
    <name evidence="5" type="ORF">EPJ70_00400</name>
    <name evidence="4" type="ORF">EPJ71_01925</name>
    <name evidence="3" type="ORF">EPJ73_11025</name>
    <name evidence="2" type="ORF">EPJ80_11480</name>
</gene>
<dbReference type="Pfam" id="PF12811">
    <property type="entry name" value="BaxI_1"/>
    <property type="match status" value="1"/>
</dbReference>
<proteinExistence type="predicted"/>
<feature type="transmembrane region" description="Helical" evidence="1">
    <location>
        <begin position="85"/>
        <end position="106"/>
    </location>
</feature>
<reference evidence="6 7" key="1">
    <citation type="journal article" date="1992" name="Lakartidningen">
        <title>[Penicillin V and not amoxicillin is the first choice preparation in acute otitis].</title>
        <authorList>
            <person name="Kamme C."/>
            <person name="Lundgren K."/>
            <person name="Prellner K."/>
        </authorList>
    </citation>
    <scope>NUCLEOTIDE SEQUENCE [LARGE SCALE GENOMIC DNA]</scope>
    <source>
        <strain evidence="5 8">PC3714II</strain>
        <strain evidence="3 7">PC4597II</strain>
        <strain evidence="4 6">PC5099IV</strain>
        <strain evidence="2 9">W1</strain>
    </source>
</reference>
<name>A0A5C8CE95_9SPIR</name>
<reference evidence="2" key="2">
    <citation type="submission" date="2019-01" db="EMBL/GenBank/DDBJ databases">
        <authorList>
            <person name="Thorell K."/>
        </authorList>
    </citation>
    <scope>NUCLEOTIDE SEQUENCE</scope>
    <source>
        <strain evidence="5">PC3714II</strain>
        <strain evidence="3">PC4597II</strain>
        <strain evidence="4">PC5099IV</strain>
        <strain evidence="2">W1</strain>
    </source>
</reference>
<comment type="caution">
    <text evidence="2">The sequence shown here is derived from an EMBL/GenBank/DDBJ whole genome shotgun (WGS) entry which is preliminary data.</text>
</comment>
<feature type="transmembrane region" description="Helical" evidence="1">
    <location>
        <begin position="57"/>
        <end position="78"/>
    </location>
</feature>
<evidence type="ECO:0000313" key="2">
    <source>
        <dbReference type="EMBL" id="TXJ11228.1"/>
    </source>
</evidence>
<feature type="transmembrane region" description="Helical" evidence="1">
    <location>
        <begin position="32"/>
        <end position="51"/>
    </location>
</feature>
<feature type="transmembrane region" description="Helical" evidence="1">
    <location>
        <begin position="178"/>
        <end position="201"/>
    </location>
</feature>
<dbReference type="EMBL" id="SAYG01000002">
    <property type="protein sequence ID" value="TXJ46642.1"/>
    <property type="molecule type" value="Genomic_DNA"/>
</dbReference>
<accession>A0A5C8CE95</accession>
<sequence length="244" mass="27277">MANPALSNKAFDYAIKNSNEDTMTINGAINKAIMLSLILMLSALVSVYFVLARNIELLYPAVMVSSIGALLLAIIMIFKKEMSKTFSILYAILEGVAIGGVSFIFNAVYEGIVAQAVFFTSADLLIMLLLYRFRIIKVNDKFRSVIFGATLCIAIVYFINFILGFFKMSVPFLNDSSPIGIVISVVIVAIASFNLLLDFDFIEQGANMNMPKYFEWYSAFGLLVTLVWLYLEILRLLSKVRSRD</sequence>
<feature type="transmembrane region" description="Helical" evidence="1">
    <location>
        <begin position="145"/>
        <end position="166"/>
    </location>
</feature>
<dbReference type="PANTHER" id="PTHR41282">
    <property type="entry name" value="CONSERVED TRANSMEMBRANE PROTEIN-RELATED"/>
    <property type="match status" value="1"/>
</dbReference>
<protein>
    <submittedName>
        <fullName evidence="2">Bax inhibitor-1/YccA family protein</fullName>
    </submittedName>
</protein>
<dbReference type="InterPro" id="IPR010539">
    <property type="entry name" value="BaxI_1-like"/>
</dbReference>
<dbReference type="AlphaFoldDB" id="A0A5C8CE95"/>
<dbReference type="EMBL" id="SAXT01000006">
    <property type="protein sequence ID" value="TXJ11228.1"/>
    <property type="molecule type" value="Genomic_DNA"/>
</dbReference>
<keyword evidence="1" id="KW-1133">Transmembrane helix</keyword>
<keyword evidence="6" id="KW-1185">Reference proteome</keyword>
<evidence type="ECO:0000313" key="4">
    <source>
        <dbReference type="EMBL" id="TXJ34013.1"/>
    </source>
</evidence>
<dbReference type="PANTHER" id="PTHR41282:SF1">
    <property type="entry name" value="CONSERVED TRANSMEMBRANE PROTEIN-RELATED"/>
    <property type="match status" value="1"/>
</dbReference>
<evidence type="ECO:0000313" key="5">
    <source>
        <dbReference type="EMBL" id="TXJ46642.1"/>
    </source>
</evidence>
<evidence type="ECO:0000256" key="1">
    <source>
        <dbReference type="SAM" id="Phobius"/>
    </source>
</evidence>
<keyword evidence="1" id="KW-0812">Transmembrane</keyword>
<organism evidence="2 9">
    <name type="scientific">Brachyspira aalborgi</name>
    <dbReference type="NCBI Taxonomy" id="29522"/>
    <lineage>
        <taxon>Bacteria</taxon>
        <taxon>Pseudomonadati</taxon>
        <taxon>Spirochaetota</taxon>
        <taxon>Spirochaetia</taxon>
        <taxon>Brachyspirales</taxon>
        <taxon>Brachyspiraceae</taxon>
        <taxon>Brachyspira</taxon>
    </lineage>
</organism>
<dbReference type="EMBL" id="SAXZ01000002">
    <property type="protein sequence ID" value="TXJ34013.1"/>
    <property type="molecule type" value="Genomic_DNA"/>
</dbReference>
<dbReference type="Proteomes" id="UP000322659">
    <property type="component" value="Unassembled WGS sequence"/>
</dbReference>
<dbReference type="RefSeq" id="WP_021958633.1">
    <property type="nucleotide sequence ID" value="NZ_CAUDFA010000069.1"/>
</dbReference>
<dbReference type="Proteomes" id="UP000324336">
    <property type="component" value="Unassembled WGS sequence"/>
</dbReference>
<dbReference type="EMBL" id="SAYA01000023">
    <property type="protein sequence ID" value="TXJ24364.1"/>
    <property type="molecule type" value="Genomic_DNA"/>
</dbReference>
<evidence type="ECO:0000313" key="8">
    <source>
        <dbReference type="Proteomes" id="UP000324574"/>
    </source>
</evidence>
<evidence type="ECO:0000313" key="6">
    <source>
        <dbReference type="Proteomes" id="UP000322659"/>
    </source>
</evidence>
<keyword evidence="1" id="KW-0472">Membrane</keyword>
<dbReference type="PIRSF" id="PIRSF009160">
    <property type="entry name" value="UCP009160"/>
    <property type="match status" value="1"/>
</dbReference>
<dbReference type="Proteomes" id="UP000324574">
    <property type="component" value="Unassembled WGS sequence"/>
</dbReference>